<keyword evidence="7" id="KW-0436">Ligase</keyword>
<dbReference type="EMBL" id="JADBEC010000001">
    <property type="protein sequence ID" value="MBE1506056.1"/>
    <property type="molecule type" value="Genomic_DNA"/>
</dbReference>
<name>A0ABR9IS70_RHIVS</name>
<keyword evidence="8" id="KW-1185">Reference proteome</keyword>
<feature type="transmembrane region" description="Helical" evidence="5">
    <location>
        <begin position="117"/>
        <end position="134"/>
    </location>
</feature>
<feature type="transmembrane region" description="Helical" evidence="5">
    <location>
        <begin position="185"/>
        <end position="205"/>
    </location>
</feature>
<keyword evidence="4 5" id="KW-0472">Membrane</keyword>
<evidence type="ECO:0000313" key="7">
    <source>
        <dbReference type="EMBL" id="MBE1506056.1"/>
    </source>
</evidence>
<feature type="transmembrane region" description="Helical" evidence="5">
    <location>
        <begin position="36"/>
        <end position="55"/>
    </location>
</feature>
<evidence type="ECO:0000313" key="8">
    <source>
        <dbReference type="Proteomes" id="UP000620262"/>
    </source>
</evidence>
<gene>
    <name evidence="7" type="ORF">H4W29_003237</name>
</gene>
<feature type="transmembrane region" description="Helical" evidence="5">
    <location>
        <begin position="237"/>
        <end position="255"/>
    </location>
</feature>
<feature type="transmembrane region" description="Helical" evidence="5">
    <location>
        <begin position="380"/>
        <end position="401"/>
    </location>
</feature>
<dbReference type="Pfam" id="PF04932">
    <property type="entry name" value="Wzy_C"/>
    <property type="match status" value="1"/>
</dbReference>
<evidence type="ECO:0000256" key="1">
    <source>
        <dbReference type="ARBA" id="ARBA00004141"/>
    </source>
</evidence>
<evidence type="ECO:0000256" key="2">
    <source>
        <dbReference type="ARBA" id="ARBA00022692"/>
    </source>
</evidence>
<proteinExistence type="predicted"/>
<sequence>MVASEEPIATPSRLKPVLIILWLLLISAPILESDSYRYAALLLIGTIFVWFKPNLGLLKRDWLANACIAWGAYALLRFLFGLIVDGEKGASDWLYAFPLFFPAVGIALYSSRKQIETVFAIYFPIALAALLISTDYRLILAGDDRISPLFHNNLIHGAIGCGFLMIGAFYWLLHAWETGQLARRSGSWIIAVATLIIALCLFNIYGSKAKGVWLSLVLVGPLMLASLLLYADRRRAALVGAVVVALIAAALFVGGDDIWRFAGPTYEATARIETEISAHGAWNAVADAIASKDTPESMNERLQLWANASEVIAQAPFFGAGNHWLTLWQSTTYASVPYTLLHNGYFEMLVRHGLFGIIVFAILATGMYSRVFAAWRARLISLSALLAYSMVTLFFLGTILSNSNNRLAIGESFFFVFSAVAFACGIMLKKREVRQDAGMISRDRKAA</sequence>
<feature type="transmembrane region" description="Helical" evidence="5">
    <location>
        <begin position="154"/>
        <end position="173"/>
    </location>
</feature>
<feature type="transmembrane region" description="Helical" evidence="5">
    <location>
        <begin position="407"/>
        <end position="428"/>
    </location>
</feature>
<organism evidence="7 8">
    <name type="scientific">Rhizobium viscosum</name>
    <name type="common">Arthrobacter viscosus</name>
    <dbReference type="NCBI Taxonomy" id="1673"/>
    <lineage>
        <taxon>Bacteria</taxon>
        <taxon>Pseudomonadati</taxon>
        <taxon>Pseudomonadota</taxon>
        <taxon>Alphaproteobacteria</taxon>
        <taxon>Hyphomicrobiales</taxon>
        <taxon>Rhizobiaceae</taxon>
        <taxon>Rhizobium/Agrobacterium group</taxon>
        <taxon>Rhizobium</taxon>
    </lineage>
</organism>
<dbReference type="InterPro" id="IPR051533">
    <property type="entry name" value="WaaL-like"/>
</dbReference>
<feature type="transmembrane region" description="Helical" evidence="5">
    <location>
        <begin position="62"/>
        <end position="81"/>
    </location>
</feature>
<feature type="domain" description="O-antigen ligase-related" evidence="6">
    <location>
        <begin position="196"/>
        <end position="361"/>
    </location>
</feature>
<dbReference type="Proteomes" id="UP000620262">
    <property type="component" value="Unassembled WGS sequence"/>
</dbReference>
<feature type="transmembrane region" description="Helical" evidence="5">
    <location>
        <begin position="12"/>
        <end position="30"/>
    </location>
</feature>
<feature type="transmembrane region" description="Helical" evidence="5">
    <location>
        <begin position="93"/>
        <end position="110"/>
    </location>
</feature>
<dbReference type="PANTHER" id="PTHR37422:SF23">
    <property type="entry name" value="TEICHURONIC ACID BIOSYNTHESIS PROTEIN TUAE"/>
    <property type="match status" value="1"/>
</dbReference>
<accession>A0ABR9IS70</accession>
<evidence type="ECO:0000256" key="3">
    <source>
        <dbReference type="ARBA" id="ARBA00022989"/>
    </source>
</evidence>
<dbReference type="RefSeq" id="WP_192729813.1">
    <property type="nucleotide sequence ID" value="NZ_BAAAVL010000005.1"/>
</dbReference>
<reference evidence="7 8" key="1">
    <citation type="submission" date="2020-10" db="EMBL/GenBank/DDBJ databases">
        <title>Sequencing the genomes of 1000 actinobacteria strains.</title>
        <authorList>
            <person name="Klenk H.-P."/>
        </authorList>
    </citation>
    <scope>NUCLEOTIDE SEQUENCE [LARGE SCALE GENOMIC DNA]</scope>
    <source>
        <strain evidence="7 8">DSM 7307</strain>
    </source>
</reference>
<feature type="transmembrane region" description="Helical" evidence="5">
    <location>
        <begin position="349"/>
        <end position="368"/>
    </location>
</feature>
<dbReference type="PANTHER" id="PTHR37422">
    <property type="entry name" value="TEICHURONIC ACID BIOSYNTHESIS PROTEIN TUAE"/>
    <property type="match status" value="1"/>
</dbReference>
<feature type="transmembrane region" description="Helical" evidence="5">
    <location>
        <begin position="211"/>
        <end position="230"/>
    </location>
</feature>
<dbReference type="GO" id="GO:0016874">
    <property type="term" value="F:ligase activity"/>
    <property type="evidence" value="ECO:0007669"/>
    <property type="project" value="UniProtKB-KW"/>
</dbReference>
<dbReference type="InterPro" id="IPR007016">
    <property type="entry name" value="O-antigen_ligase-rel_domated"/>
</dbReference>
<comment type="subcellular location">
    <subcellularLocation>
        <location evidence="1">Membrane</location>
        <topology evidence="1">Multi-pass membrane protein</topology>
    </subcellularLocation>
</comment>
<comment type="caution">
    <text evidence="7">The sequence shown here is derived from an EMBL/GenBank/DDBJ whole genome shotgun (WGS) entry which is preliminary data.</text>
</comment>
<protein>
    <submittedName>
        <fullName evidence="7">O-antigen ligase</fullName>
    </submittedName>
</protein>
<keyword evidence="2 5" id="KW-0812">Transmembrane</keyword>
<keyword evidence="3 5" id="KW-1133">Transmembrane helix</keyword>
<evidence type="ECO:0000256" key="4">
    <source>
        <dbReference type="ARBA" id="ARBA00023136"/>
    </source>
</evidence>
<evidence type="ECO:0000256" key="5">
    <source>
        <dbReference type="SAM" id="Phobius"/>
    </source>
</evidence>
<evidence type="ECO:0000259" key="6">
    <source>
        <dbReference type="Pfam" id="PF04932"/>
    </source>
</evidence>